<gene>
    <name evidence="3" type="primary">ORF58382</name>
</gene>
<feature type="region of interest" description="Disordered" evidence="1">
    <location>
        <begin position="1"/>
        <end position="113"/>
    </location>
</feature>
<dbReference type="GO" id="GO:0099078">
    <property type="term" value="C:BORC complex"/>
    <property type="evidence" value="ECO:0007669"/>
    <property type="project" value="TreeGrafter"/>
</dbReference>
<feature type="compositionally biased region" description="Low complexity" evidence="1">
    <location>
        <begin position="273"/>
        <end position="304"/>
    </location>
</feature>
<feature type="compositionally biased region" description="Polar residues" evidence="1">
    <location>
        <begin position="19"/>
        <end position="29"/>
    </location>
</feature>
<evidence type="ECO:0000259" key="2">
    <source>
        <dbReference type="Pfam" id="PF10157"/>
    </source>
</evidence>
<reference evidence="3" key="1">
    <citation type="submission" date="2014-12" db="EMBL/GenBank/DDBJ databases">
        <title>Insight into the proteome of Arion vulgaris.</title>
        <authorList>
            <person name="Aradska J."/>
            <person name="Bulat T."/>
            <person name="Smidak R."/>
            <person name="Sarate P."/>
            <person name="Gangsoo J."/>
            <person name="Sialana F."/>
            <person name="Bilban M."/>
            <person name="Lubec G."/>
        </authorList>
    </citation>
    <scope>NUCLEOTIDE SEQUENCE</scope>
    <source>
        <tissue evidence="3">Skin</tissue>
    </source>
</reference>
<feature type="compositionally biased region" description="Basic and acidic residues" evidence="1">
    <location>
        <begin position="183"/>
        <end position="193"/>
    </location>
</feature>
<dbReference type="PANTHER" id="PTHR13440:SF7">
    <property type="entry name" value="BLOC-1 RELATED COMPLEX SUBUNIT 6"/>
    <property type="match status" value="1"/>
</dbReference>
<name>A0A0B6ZD17_9EUPU</name>
<feature type="region of interest" description="Disordered" evidence="1">
    <location>
        <begin position="135"/>
        <end position="224"/>
    </location>
</feature>
<accession>A0A0B6ZD17</accession>
<protein>
    <recommendedName>
        <fullName evidence="2">BLOC-1-related complex subunit 6 C-terminal helix domain-containing protein</fullName>
    </recommendedName>
</protein>
<dbReference type="Pfam" id="PF10157">
    <property type="entry name" value="BORCS6"/>
    <property type="match status" value="1"/>
</dbReference>
<feature type="domain" description="BLOC-1-related complex subunit 6 C-terminal helix" evidence="2">
    <location>
        <begin position="317"/>
        <end position="416"/>
    </location>
</feature>
<feature type="compositionally biased region" description="Basic and acidic residues" evidence="1">
    <location>
        <begin position="203"/>
        <end position="224"/>
    </location>
</feature>
<dbReference type="PANTHER" id="PTHR13440">
    <property type="entry name" value="BLOC-1 RELATED COMPLEX SUBUNIT 6"/>
    <property type="match status" value="1"/>
</dbReference>
<evidence type="ECO:0000313" key="3">
    <source>
        <dbReference type="EMBL" id="CEK66357.1"/>
    </source>
</evidence>
<feature type="compositionally biased region" description="Polar residues" evidence="1">
    <location>
        <begin position="72"/>
        <end position="81"/>
    </location>
</feature>
<feature type="compositionally biased region" description="Basic and acidic residues" evidence="1">
    <location>
        <begin position="83"/>
        <end position="93"/>
    </location>
</feature>
<dbReference type="GO" id="GO:0032418">
    <property type="term" value="P:lysosome localization"/>
    <property type="evidence" value="ECO:0007669"/>
    <property type="project" value="TreeGrafter"/>
</dbReference>
<organism evidence="3">
    <name type="scientific">Arion vulgaris</name>
    <dbReference type="NCBI Taxonomy" id="1028688"/>
    <lineage>
        <taxon>Eukaryota</taxon>
        <taxon>Metazoa</taxon>
        <taxon>Spiralia</taxon>
        <taxon>Lophotrochozoa</taxon>
        <taxon>Mollusca</taxon>
        <taxon>Gastropoda</taxon>
        <taxon>Heterobranchia</taxon>
        <taxon>Euthyneura</taxon>
        <taxon>Panpulmonata</taxon>
        <taxon>Eupulmonata</taxon>
        <taxon>Stylommatophora</taxon>
        <taxon>Helicina</taxon>
        <taxon>Arionoidea</taxon>
        <taxon>Arionidae</taxon>
        <taxon>Arion</taxon>
    </lineage>
</organism>
<dbReference type="InterPro" id="IPR019314">
    <property type="entry name" value="BORCS6"/>
</dbReference>
<proteinExistence type="predicted"/>
<sequence>MSALENGVPIKTDNKSKILKQTENIQNSGKVGRDVSQVEHNSGHSKSCNGSKNDELFQPGLDADHDLEDTSPDISLSSQKTLRYCDVEPEHINSPESSDSNEILDEHPREDCQTEVTQLLSPTVSLEQNVIKNRIDFSDEQESQQINQGAYVSSRDHHEVIPEFSNVSRPESLSLSHPLQETEQGKKKSDSYSKTHTNSKNSIDSDMKIKDTSKTGKQEKFQDQDAYHVDPDVCLSQNLPQGTITRKGDMIQFVADDLMEKIKKSSPMSHADTASSGSRRSSVRSTASVSSSTSFATSSGVSRSPSSLFQQSPDDIPPIDPSAVIELENHALRVADSLDLMMGNIRNNLHKMSAITIGCQDAYKRSVDITCDSVDASIKSMYTLMAKCEELSMSMKPVDQLAIQIREIKRILDLFEAQMTDK</sequence>
<feature type="region of interest" description="Disordered" evidence="1">
    <location>
        <begin position="264"/>
        <end position="321"/>
    </location>
</feature>
<feature type="compositionally biased region" description="Polar residues" evidence="1">
    <location>
        <begin position="165"/>
        <end position="182"/>
    </location>
</feature>
<dbReference type="EMBL" id="HACG01019492">
    <property type="protein sequence ID" value="CEK66357.1"/>
    <property type="molecule type" value="Transcribed_RNA"/>
</dbReference>
<evidence type="ECO:0000256" key="1">
    <source>
        <dbReference type="SAM" id="MobiDB-lite"/>
    </source>
</evidence>
<dbReference type="AlphaFoldDB" id="A0A0B6ZD17"/>
<dbReference type="InterPro" id="IPR046465">
    <property type="entry name" value="BORCS6_C"/>
</dbReference>
<feature type="compositionally biased region" description="Polar residues" evidence="1">
    <location>
        <begin position="38"/>
        <end position="51"/>
    </location>
</feature>